<protein>
    <submittedName>
        <fullName evidence="5">ATP-binding cassette domain-containing protein</fullName>
    </submittedName>
</protein>
<dbReference type="SUPFAM" id="SSF52540">
    <property type="entry name" value="P-loop containing nucleoside triphosphate hydrolases"/>
    <property type="match status" value="1"/>
</dbReference>
<dbReference type="InterPro" id="IPR027417">
    <property type="entry name" value="P-loop_NTPase"/>
</dbReference>
<keyword evidence="2" id="KW-0547">Nucleotide-binding</keyword>
<evidence type="ECO:0000313" key="6">
    <source>
        <dbReference type="EMBL" id="MDY5147059.1"/>
    </source>
</evidence>
<sequence>MGIRIEDLSFSYTSRNETRVIFQNASVAFEKGKFYSLMGPSGSGKTTLFRLLSKQLVPGAGTISIGEGNLENIDIPELRSRLIGQIFQDYLLVPFLSPIENILLAREIAAGKATPADRTHAQELLARIGLETSKNRRVDTLSGGEQQRVAIARAVSGQPLLLLADEPTGALDADNTASIATLLSDLAHSEGLTVIAGTHDEAFARHTDHVVRIRDHRLVVER</sequence>
<dbReference type="GO" id="GO:0016887">
    <property type="term" value="F:ATP hydrolysis activity"/>
    <property type="evidence" value="ECO:0007669"/>
    <property type="project" value="InterPro"/>
</dbReference>
<dbReference type="PANTHER" id="PTHR24220:SF689">
    <property type="entry name" value="LIPOPROTEIN-RELEASING SYSTEM ATP-BINDING PROTEIN LOLD"/>
    <property type="match status" value="1"/>
</dbReference>
<dbReference type="InterPro" id="IPR017871">
    <property type="entry name" value="ABC_transporter-like_CS"/>
</dbReference>
<dbReference type="EMBL" id="JAWNFV010000029">
    <property type="protein sequence ID" value="MDY5141487.1"/>
    <property type="molecule type" value="Genomic_DNA"/>
</dbReference>
<dbReference type="GeneID" id="92813309"/>
<evidence type="ECO:0000313" key="8">
    <source>
        <dbReference type="Proteomes" id="UP001288320"/>
    </source>
</evidence>
<dbReference type="Pfam" id="PF00005">
    <property type="entry name" value="ABC_tran"/>
    <property type="match status" value="1"/>
</dbReference>
<evidence type="ECO:0000256" key="3">
    <source>
        <dbReference type="ARBA" id="ARBA00022840"/>
    </source>
</evidence>
<dbReference type="EMBL" id="JAWNFY010000028">
    <property type="protein sequence ID" value="MDY5147059.1"/>
    <property type="molecule type" value="Genomic_DNA"/>
</dbReference>
<dbReference type="InterPro" id="IPR015854">
    <property type="entry name" value="ABC_transpr_LolD-like"/>
</dbReference>
<dbReference type="PANTHER" id="PTHR24220">
    <property type="entry name" value="IMPORT ATP-BINDING PROTEIN"/>
    <property type="match status" value="1"/>
</dbReference>
<dbReference type="SMART" id="SM00382">
    <property type="entry name" value="AAA"/>
    <property type="match status" value="1"/>
</dbReference>
<dbReference type="InterPro" id="IPR003593">
    <property type="entry name" value="AAA+_ATPase"/>
</dbReference>
<reference evidence="5 7" key="1">
    <citation type="submission" date="2023-10" db="EMBL/GenBank/DDBJ databases">
        <title>Whole Genome based description of the genera Actinobaculum and Actinotignum reveals a complex phylogenetic relationship within the species included in the genus Actinotignum.</title>
        <authorList>
            <person name="Jensen C.S."/>
            <person name="Dargis R."/>
            <person name="Kemp M."/>
            <person name="Christensen J.J."/>
        </authorList>
    </citation>
    <scope>NUCLEOTIDE SEQUENCE</scope>
    <source>
        <strain evidence="6 7">SLA_B089</strain>
        <strain evidence="5">SLA_B245</strain>
    </source>
</reference>
<evidence type="ECO:0000256" key="1">
    <source>
        <dbReference type="ARBA" id="ARBA00005417"/>
    </source>
</evidence>
<comment type="similarity">
    <text evidence="1">Belongs to the ABC transporter superfamily.</text>
</comment>
<keyword evidence="3 5" id="KW-0067">ATP-binding</keyword>
<gene>
    <name evidence="5" type="ORF">R6G74_09230</name>
    <name evidence="6" type="ORF">R6P33_08525</name>
</gene>
<dbReference type="PROSITE" id="PS00211">
    <property type="entry name" value="ABC_TRANSPORTER_1"/>
    <property type="match status" value="1"/>
</dbReference>
<comment type="caution">
    <text evidence="5">The sequence shown here is derived from an EMBL/GenBank/DDBJ whole genome shotgun (WGS) entry which is preliminary data.</text>
</comment>
<dbReference type="AlphaFoldDB" id="A0AAW9HPS6"/>
<evidence type="ECO:0000256" key="2">
    <source>
        <dbReference type="ARBA" id="ARBA00022741"/>
    </source>
</evidence>
<dbReference type="GO" id="GO:0005524">
    <property type="term" value="F:ATP binding"/>
    <property type="evidence" value="ECO:0007669"/>
    <property type="project" value="UniProtKB-KW"/>
</dbReference>
<dbReference type="GO" id="GO:0022857">
    <property type="term" value="F:transmembrane transporter activity"/>
    <property type="evidence" value="ECO:0007669"/>
    <property type="project" value="TreeGrafter"/>
</dbReference>
<feature type="domain" description="ABC transporter" evidence="4">
    <location>
        <begin position="3"/>
        <end position="222"/>
    </location>
</feature>
<dbReference type="Proteomes" id="UP001288320">
    <property type="component" value="Unassembled WGS sequence"/>
</dbReference>
<organism evidence="5 8">
    <name type="scientific">Actinotignum timonense</name>
    <dbReference type="NCBI Taxonomy" id="1870995"/>
    <lineage>
        <taxon>Bacteria</taxon>
        <taxon>Bacillati</taxon>
        <taxon>Actinomycetota</taxon>
        <taxon>Actinomycetes</taxon>
        <taxon>Actinomycetales</taxon>
        <taxon>Actinomycetaceae</taxon>
        <taxon>Actinotignum</taxon>
    </lineage>
</organism>
<keyword evidence="7" id="KW-1185">Reference proteome</keyword>
<accession>A0AAW9HPS6</accession>
<dbReference type="Gene3D" id="3.40.50.300">
    <property type="entry name" value="P-loop containing nucleotide triphosphate hydrolases"/>
    <property type="match status" value="1"/>
</dbReference>
<dbReference type="GO" id="GO:0005886">
    <property type="term" value="C:plasma membrane"/>
    <property type="evidence" value="ECO:0007669"/>
    <property type="project" value="TreeGrafter"/>
</dbReference>
<dbReference type="RefSeq" id="WP_087070120.1">
    <property type="nucleotide sequence ID" value="NZ_CAUPFC010000012.1"/>
</dbReference>
<dbReference type="InterPro" id="IPR003439">
    <property type="entry name" value="ABC_transporter-like_ATP-bd"/>
</dbReference>
<name>A0AAW9HPS6_9ACTO</name>
<dbReference type="PROSITE" id="PS50893">
    <property type="entry name" value="ABC_TRANSPORTER_2"/>
    <property type="match status" value="1"/>
</dbReference>
<dbReference type="Proteomes" id="UP001284901">
    <property type="component" value="Unassembled WGS sequence"/>
</dbReference>
<evidence type="ECO:0000259" key="4">
    <source>
        <dbReference type="PROSITE" id="PS50893"/>
    </source>
</evidence>
<evidence type="ECO:0000313" key="7">
    <source>
        <dbReference type="Proteomes" id="UP001284901"/>
    </source>
</evidence>
<proteinExistence type="inferred from homology"/>
<evidence type="ECO:0000313" key="5">
    <source>
        <dbReference type="EMBL" id="MDY5141487.1"/>
    </source>
</evidence>